<name>A0A388KDU6_CHABU</name>
<dbReference type="AlphaFoldDB" id="A0A388KDU6"/>
<gene>
    <name evidence="3" type="ORF">CBR_g2781</name>
</gene>
<sequence length="268" mass="30013">MASNGVPNVPLARECYNCGQLGHISRFRLQPDRRLNEARPSNALVPVQPLATVPPASNVGTTVPYYAGQYNGGSGGSGLGRRVSSLEEIVGRINSKHEAEEARLRVQREEEEKRRREKQDEERRLQEKKEREEFQKEMQREISIKLDKVCEVVGGKKNGGSDEIKELKVLVESLSRQCKMGSETDQKTKKTEEIARLRFEVDRLKRGNGGASTSATVIGVTRDSEELIRLRREQAEAKATTDKCLATMEEVIFALQKQCESAEANAEV</sequence>
<feature type="region of interest" description="Disordered" evidence="1">
    <location>
        <begin position="107"/>
        <end position="134"/>
    </location>
</feature>
<dbReference type="Gramene" id="GBG68230">
    <property type="protein sequence ID" value="GBG68230"/>
    <property type="gene ID" value="CBR_g2781"/>
</dbReference>
<evidence type="ECO:0000259" key="2">
    <source>
        <dbReference type="Pfam" id="PF00098"/>
    </source>
</evidence>
<evidence type="ECO:0000313" key="3">
    <source>
        <dbReference type="EMBL" id="GBG68230.1"/>
    </source>
</evidence>
<dbReference type="EMBL" id="BFEA01000097">
    <property type="protein sequence ID" value="GBG68230.1"/>
    <property type="molecule type" value="Genomic_DNA"/>
</dbReference>
<feature type="domain" description="CCHC-type" evidence="2">
    <location>
        <begin position="14"/>
        <end position="26"/>
    </location>
</feature>
<dbReference type="GO" id="GO:0008270">
    <property type="term" value="F:zinc ion binding"/>
    <property type="evidence" value="ECO:0007669"/>
    <property type="project" value="InterPro"/>
</dbReference>
<dbReference type="Proteomes" id="UP000265515">
    <property type="component" value="Unassembled WGS sequence"/>
</dbReference>
<evidence type="ECO:0000313" key="4">
    <source>
        <dbReference type="Proteomes" id="UP000265515"/>
    </source>
</evidence>
<dbReference type="InterPro" id="IPR001878">
    <property type="entry name" value="Znf_CCHC"/>
</dbReference>
<accession>A0A388KDU6</accession>
<keyword evidence="4" id="KW-1185">Reference proteome</keyword>
<evidence type="ECO:0000256" key="1">
    <source>
        <dbReference type="SAM" id="MobiDB-lite"/>
    </source>
</evidence>
<proteinExistence type="predicted"/>
<reference evidence="3 4" key="1">
    <citation type="journal article" date="2018" name="Cell">
        <title>The Chara Genome: Secondary Complexity and Implications for Plant Terrestrialization.</title>
        <authorList>
            <person name="Nishiyama T."/>
            <person name="Sakayama H."/>
            <person name="Vries J.D."/>
            <person name="Buschmann H."/>
            <person name="Saint-Marcoux D."/>
            <person name="Ullrich K.K."/>
            <person name="Haas F.B."/>
            <person name="Vanderstraeten L."/>
            <person name="Becker D."/>
            <person name="Lang D."/>
            <person name="Vosolsobe S."/>
            <person name="Rombauts S."/>
            <person name="Wilhelmsson P.K.I."/>
            <person name="Janitza P."/>
            <person name="Kern R."/>
            <person name="Heyl A."/>
            <person name="Rumpler F."/>
            <person name="Villalobos L.I.A.C."/>
            <person name="Clay J.M."/>
            <person name="Skokan R."/>
            <person name="Toyoda A."/>
            <person name="Suzuki Y."/>
            <person name="Kagoshima H."/>
            <person name="Schijlen E."/>
            <person name="Tajeshwar N."/>
            <person name="Catarino B."/>
            <person name="Hetherington A.J."/>
            <person name="Saltykova A."/>
            <person name="Bonnot C."/>
            <person name="Breuninger H."/>
            <person name="Symeonidi A."/>
            <person name="Radhakrishnan G.V."/>
            <person name="Van Nieuwerburgh F."/>
            <person name="Deforce D."/>
            <person name="Chang C."/>
            <person name="Karol K.G."/>
            <person name="Hedrich R."/>
            <person name="Ulvskov P."/>
            <person name="Glockner G."/>
            <person name="Delwiche C.F."/>
            <person name="Petrasek J."/>
            <person name="Van de Peer Y."/>
            <person name="Friml J."/>
            <person name="Beilby M."/>
            <person name="Dolan L."/>
            <person name="Kohara Y."/>
            <person name="Sugano S."/>
            <person name="Fujiyama A."/>
            <person name="Delaux P.-M."/>
            <person name="Quint M."/>
            <person name="TheiBen G."/>
            <person name="Hagemann M."/>
            <person name="Harholt J."/>
            <person name="Dunand C."/>
            <person name="Zachgo S."/>
            <person name="Langdale J."/>
            <person name="Maumus F."/>
            <person name="Straeten D.V.D."/>
            <person name="Gould S.B."/>
            <person name="Rensing S.A."/>
        </authorList>
    </citation>
    <scope>NUCLEOTIDE SEQUENCE [LARGE SCALE GENOMIC DNA]</scope>
    <source>
        <strain evidence="3 4">S276</strain>
    </source>
</reference>
<dbReference type="Pfam" id="PF00098">
    <property type="entry name" value="zf-CCHC"/>
    <property type="match status" value="1"/>
</dbReference>
<organism evidence="3 4">
    <name type="scientific">Chara braunii</name>
    <name type="common">Braun's stonewort</name>
    <dbReference type="NCBI Taxonomy" id="69332"/>
    <lineage>
        <taxon>Eukaryota</taxon>
        <taxon>Viridiplantae</taxon>
        <taxon>Streptophyta</taxon>
        <taxon>Charophyceae</taxon>
        <taxon>Charales</taxon>
        <taxon>Characeae</taxon>
        <taxon>Chara</taxon>
    </lineage>
</organism>
<dbReference type="GO" id="GO:0003676">
    <property type="term" value="F:nucleic acid binding"/>
    <property type="evidence" value="ECO:0007669"/>
    <property type="project" value="InterPro"/>
</dbReference>
<protein>
    <recommendedName>
        <fullName evidence="2">CCHC-type domain-containing protein</fullName>
    </recommendedName>
</protein>
<comment type="caution">
    <text evidence="3">The sequence shown here is derived from an EMBL/GenBank/DDBJ whole genome shotgun (WGS) entry which is preliminary data.</text>
</comment>